<name>A0ACC2S6W2_9FUNG</name>
<organism evidence="1 2">
    <name type="scientific">Entomophthora muscae</name>
    <dbReference type="NCBI Taxonomy" id="34485"/>
    <lineage>
        <taxon>Eukaryota</taxon>
        <taxon>Fungi</taxon>
        <taxon>Fungi incertae sedis</taxon>
        <taxon>Zoopagomycota</taxon>
        <taxon>Entomophthoromycotina</taxon>
        <taxon>Entomophthoromycetes</taxon>
        <taxon>Entomophthorales</taxon>
        <taxon>Entomophthoraceae</taxon>
        <taxon>Entomophthora</taxon>
    </lineage>
</organism>
<proteinExistence type="predicted"/>
<dbReference type="Proteomes" id="UP001165960">
    <property type="component" value="Unassembled WGS sequence"/>
</dbReference>
<reference evidence="1" key="1">
    <citation type="submission" date="2022-04" db="EMBL/GenBank/DDBJ databases">
        <title>Genome of the entomopathogenic fungus Entomophthora muscae.</title>
        <authorList>
            <person name="Elya C."/>
            <person name="Lovett B.R."/>
            <person name="Lee E."/>
            <person name="Macias A.M."/>
            <person name="Hajek A.E."/>
            <person name="De Bivort B.L."/>
            <person name="Kasson M.T."/>
            <person name="De Fine Licht H.H."/>
            <person name="Stajich J.E."/>
        </authorList>
    </citation>
    <scope>NUCLEOTIDE SEQUENCE</scope>
    <source>
        <strain evidence="1">Berkeley</strain>
    </source>
</reference>
<keyword evidence="2" id="KW-1185">Reference proteome</keyword>
<dbReference type="EMBL" id="QTSX02005755">
    <property type="protein sequence ID" value="KAJ9057947.1"/>
    <property type="molecule type" value="Genomic_DNA"/>
</dbReference>
<evidence type="ECO:0000313" key="2">
    <source>
        <dbReference type="Proteomes" id="UP001165960"/>
    </source>
</evidence>
<comment type="caution">
    <text evidence="1">The sequence shown here is derived from an EMBL/GenBank/DDBJ whole genome shotgun (WGS) entry which is preliminary data.</text>
</comment>
<gene>
    <name evidence="1" type="ORF">DSO57_1017782</name>
</gene>
<protein>
    <submittedName>
        <fullName evidence="1">Uncharacterized protein</fullName>
    </submittedName>
</protein>
<accession>A0ACC2S6W2</accession>
<evidence type="ECO:0000313" key="1">
    <source>
        <dbReference type="EMBL" id="KAJ9057947.1"/>
    </source>
</evidence>
<sequence>MKIVIGLLIGLHAFSSNDLLLRGEAFVEKLECFLSTLAESLCDLFFEFTSFVNSTSRVIAEGGFTGCASCKNSLSTIKSAARFSFLKPVIFEAAYEVCRIRGIHREVCRGALHLYAPWFLKVLEDTDLKSKTQKFLPQLLCFSLDNTCEYPEEIVPDTLVFPPHKQVSAPKKERSNSKHLRILHLSDLHIDHKYTPGSEADCGLPICCRTTKISNIKRPANVWGDYNCDLAPSMLKSMLDYIKTLPPLDLVIFTGDIPAHDVWNQTVATSTAIETATFKLLKSVFSPMNIPVIPAIGNHETVPANNFSVGLGLPLYSTLAEMWSDWIPLEAQKTLKERGVYSTQVFPGLKVISLNTNMCYIMNFWLVSSLPSDGQDPNCISHWLINELQASEEKRENVYIIGHVPPSHPDCFPYWSDQFQQIVNRYHHIISGQFYGHTHFDEFQLFYRSHVEKSRDTVLGVSYVAPSVTTFEHVNPGFRIYEVEPEKFQVYDSLTYYTDLEKVMNSTSEPVWGQEYSARKFYGIPLEESQPLSAAWWHDVVSKIENENSTLQAYYQFMYKKSRTGDICDATCRNTILCDLKASNSSEACSTTTPVTRH</sequence>